<gene>
    <name evidence="5" type="ORF">SAMN05216362_15113</name>
</gene>
<dbReference type="GO" id="GO:0055085">
    <property type="term" value="P:transmembrane transport"/>
    <property type="evidence" value="ECO:0007669"/>
    <property type="project" value="InterPro"/>
</dbReference>
<keyword evidence="3 4" id="KW-0732">Signal</keyword>
<dbReference type="CDD" id="cd13679">
    <property type="entry name" value="PBP2_TRAP_YiaO_like"/>
    <property type="match status" value="1"/>
</dbReference>
<comment type="similarity">
    <text evidence="1">Belongs to the bacterial solute-binding protein 7 family.</text>
</comment>
<dbReference type="PIRSF" id="PIRSF006470">
    <property type="entry name" value="DctB"/>
    <property type="match status" value="1"/>
</dbReference>
<keyword evidence="6" id="KW-1185">Reference proteome</keyword>
<dbReference type="InterPro" id="IPR038404">
    <property type="entry name" value="TRAP_DctP_sf"/>
</dbReference>
<dbReference type="STRING" id="571933.SAMN05216362_15113"/>
<dbReference type="Proteomes" id="UP000199427">
    <property type="component" value="Unassembled WGS sequence"/>
</dbReference>
<evidence type="ECO:0000313" key="5">
    <source>
        <dbReference type="EMBL" id="SER14647.1"/>
    </source>
</evidence>
<keyword evidence="5" id="KW-0675">Receptor</keyword>
<proteinExistence type="inferred from homology"/>
<dbReference type="InterPro" id="IPR018389">
    <property type="entry name" value="DctP_fam"/>
</dbReference>
<organism evidence="5 6">
    <name type="scientific">Piscibacillus halophilus</name>
    <dbReference type="NCBI Taxonomy" id="571933"/>
    <lineage>
        <taxon>Bacteria</taxon>
        <taxon>Bacillati</taxon>
        <taxon>Bacillota</taxon>
        <taxon>Bacilli</taxon>
        <taxon>Bacillales</taxon>
        <taxon>Bacillaceae</taxon>
        <taxon>Piscibacillus</taxon>
    </lineage>
</organism>
<name>A0A1H9LTW9_9BACI</name>
<reference evidence="5 6" key="1">
    <citation type="submission" date="2016-10" db="EMBL/GenBank/DDBJ databases">
        <authorList>
            <person name="de Groot N.N."/>
        </authorList>
    </citation>
    <scope>NUCLEOTIDE SEQUENCE [LARGE SCALE GENOMIC DNA]</scope>
    <source>
        <strain evidence="5 6">DSM 21633</strain>
    </source>
</reference>
<dbReference type="Pfam" id="PF03480">
    <property type="entry name" value="DctP"/>
    <property type="match status" value="1"/>
</dbReference>
<dbReference type="NCBIfam" id="NF037995">
    <property type="entry name" value="TRAP_S1"/>
    <property type="match status" value="1"/>
</dbReference>
<dbReference type="InterPro" id="IPR004682">
    <property type="entry name" value="TRAP_DctP"/>
</dbReference>
<dbReference type="EMBL" id="FOES01000051">
    <property type="protein sequence ID" value="SER14647.1"/>
    <property type="molecule type" value="Genomic_DNA"/>
</dbReference>
<dbReference type="AlphaFoldDB" id="A0A1H9LTW9"/>
<feature type="signal peptide" evidence="4">
    <location>
        <begin position="1"/>
        <end position="21"/>
    </location>
</feature>
<sequence length="350" mass="38987">MKKLMSLLAVSLLAVLLVACGGDDNANEGQNGENESASEGGEKIIRAGIGLNQNHPQYKGLLKFKEIVEEETDGEITVETYHSGQLGDDRTMTEALQLGTQEVTVPSTAPIANFVPEFSVFDIPFLFPSEEVADEVLAGDVAQDLLKKLEEKDLVGLAYWENGFRDLTNSERPVETIEDFDGLKIRTMENDLHLAAFEELGANPTPMAFTELFTAMQQGTVDGQENPYATIYLENYFEVQDYVSDTHHVYSPFVFLMSKEFYDGLSEEEQQIVRDAAKEAGEHQIKLNREANAEYLEKLVDEGMEFSEISDEERQKMVDAVQPVIEDFKDDIGAETVDGIMEAVEQAQGE</sequence>
<protein>
    <submittedName>
        <fullName evidence="5">Tripartite ATP-independent transporter solute receptor, DctP family</fullName>
    </submittedName>
</protein>
<dbReference type="PANTHER" id="PTHR33376:SF7">
    <property type="entry name" value="C4-DICARBOXYLATE-BINDING PROTEIN DCTB"/>
    <property type="match status" value="1"/>
</dbReference>
<feature type="chain" id="PRO_5039670542" evidence="4">
    <location>
        <begin position="22"/>
        <end position="350"/>
    </location>
</feature>
<dbReference type="PROSITE" id="PS51257">
    <property type="entry name" value="PROKAR_LIPOPROTEIN"/>
    <property type="match status" value="1"/>
</dbReference>
<accession>A0A1H9LTW9</accession>
<dbReference type="SUPFAM" id="SSF53850">
    <property type="entry name" value="Periplasmic binding protein-like II"/>
    <property type="match status" value="1"/>
</dbReference>
<dbReference type="PANTHER" id="PTHR33376">
    <property type="match status" value="1"/>
</dbReference>
<evidence type="ECO:0000256" key="2">
    <source>
        <dbReference type="ARBA" id="ARBA00022448"/>
    </source>
</evidence>
<evidence type="ECO:0000313" key="6">
    <source>
        <dbReference type="Proteomes" id="UP000199427"/>
    </source>
</evidence>
<dbReference type="GO" id="GO:0030288">
    <property type="term" value="C:outer membrane-bounded periplasmic space"/>
    <property type="evidence" value="ECO:0007669"/>
    <property type="project" value="InterPro"/>
</dbReference>
<dbReference type="NCBIfam" id="TIGR00787">
    <property type="entry name" value="dctP"/>
    <property type="match status" value="1"/>
</dbReference>
<dbReference type="Gene3D" id="3.40.190.170">
    <property type="entry name" value="Bacterial extracellular solute-binding protein, family 7"/>
    <property type="match status" value="1"/>
</dbReference>
<evidence type="ECO:0000256" key="3">
    <source>
        <dbReference type="ARBA" id="ARBA00022729"/>
    </source>
</evidence>
<dbReference type="RefSeq" id="WP_091775805.1">
    <property type="nucleotide sequence ID" value="NZ_CAESCL010000005.1"/>
</dbReference>
<dbReference type="OrthoDB" id="9776801at2"/>
<evidence type="ECO:0000256" key="1">
    <source>
        <dbReference type="ARBA" id="ARBA00009023"/>
    </source>
</evidence>
<keyword evidence="2" id="KW-0813">Transport</keyword>
<evidence type="ECO:0000256" key="4">
    <source>
        <dbReference type="SAM" id="SignalP"/>
    </source>
</evidence>